<feature type="region of interest" description="Disordered" evidence="1">
    <location>
        <begin position="1"/>
        <end position="103"/>
    </location>
</feature>
<comment type="caution">
    <text evidence="2">The sequence shown here is derived from an EMBL/GenBank/DDBJ whole genome shotgun (WGS) entry which is preliminary data.</text>
</comment>
<dbReference type="AlphaFoldDB" id="A0A9W9V5E0"/>
<gene>
    <name evidence="2" type="ORF">N7509_014175</name>
</gene>
<dbReference type="PANTHER" id="PTHR28186">
    <property type="entry name" value="MEIOTICALLY UP-REGULATED GENE 9 PROTEIN"/>
    <property type="match status" value="1"/>
</dbReference>
<dbReference type="RefSeq" id="XP_056480801.1">
    <property type="nucleotide sequence ID" value="XM_056638812.1"/>
</dbReference>
<reference evidence="2" key="2">
    <citation type="journal article" date="2023" name="IMA Fungus">
        <title>Comparative genomic study of the Penicillium genus elucidates a diverse pangenome and 15 lateral gene transfer events.</title>
        <authorList>
            <person name="Petersen C."/>
            <person name="Sorensen T."/>
            <person name="Nielsen M.R."/>
            <person name="Sondergaard T.E."/>
            <person name="Sorensen J.L."/>
            <person name="Fitzpatrick D.A."/>
            <person name="Frisvad J.C."/>
            <person name="Nielsen K.L."/>
        </authorList>
    </citation>
    <scope>NUCLEOTIDE SEQUENCE</scope>
    <source>
        <strain evidence="2">IBT 29677</strain>
    </source>
</reference>
<dbReference type="EMBL" id="JAPZBU010000013">
    <property type="protein sequence ID" value="KAJ5369563.1"/>
    <property type="molecule type" value="Genomic_DNA"/>
</dbReference>
<dbReference type="PANTHER" id="PTHR28186:SF1">
    <property type="entry name" value="MEIOTICALLY UP-REGULATED GENE 9 PROTEIN"/>
    <property type="match status" value="1"/>
</dbReference>
<dbReference type="Proteomes" id="UP001147747">
    <property type="component" value="Unassembled WGS sequence"/>
</dbReference>
<dbReference type="OrthoDB" id="5330253at2759"/>
<keyword evidence="3" id="KW-1185">Reference proteome</keyword>
<sequence>MSSARASSERSGSIQSEDRPKTSFQTKADPNMALYEAQPMSVNAEPGARDQYSLRSIQHKDRSGNIITDPDHSNPTRNRLERPLDTIRSFEAAIDSHRRQDRM</sequence>
<proteinExistence type="predicted"/>
<evidence type="ECO:0000313" key="3">
    <source>
        <dbReference type="Proteomes" id="UP001147747"/>
    </source>
</evidence>
<reference evidence="2" key="1">
    <citation type="submission" date="2022-12" db="EMBL/GenBank/DDBJ databases">
        <authorList>
            <person name="Petersen C."/>
        </authorList>
    </citation>
    <scope>NUCLEOTIDE SEQUENCE</scope>
    <source>
        <strain evidence="2">IBT 29677</strain>
    </source>
</reference>
<protein>
    <submittedName>
        <fullName evidence="2">Uncharacterized protein</fullName>
    </submittedName>
</protein>
<feature type="compositionally biased region" description="Low complexity" evidence="1">
    <location>
        <begin position="1"/>
        <end position="13"/>
    </location>
</feature>
<dbReference type="InterPro" id="IPR018809">
    <property type="entry name" value="DUF2406"/>
</dbReference>
<evidence type="ECO:0000313" key="2">
    <source>
        <dbReference type="EMBL" id="KAJ5369563.1"/>
    </source>
</evidence>
<dbReference type="Pfam" id="PF10295">
    <property type="entry name" value="DUF2406"/>
    <property type="match status" value="1"/>
</dbReference>
<organism evidence="2 3">
    <name type="scientific">Penicillium cosmopolitanum</name>
    <dbReference type="NCBI Taxonomy" id="1131564"/>
    <lineage>
        <taxon>Eukaryota</taxon>
        <taxon>Fungi</taxon>
        <taxon>Dikarya</taxon>
        <taxon>Ascomycota</taxon>
        <taxon>Pezizomycotina</taxon>
        <taxon>Eurotiomycetes</taxon>
        <taxon>Eurotiomycetidae</taxon>
        <taxon>Eurotiales</taxon>
        <taxon>Aspergillaceae</taxon>
        <taxon>Penicillium</taxon>
    </lineage>
</organism>
<dbReference type="GeneID" id="81377792"/>
<name>A0A9W9V5E0_9EURO</name>
<feature type="compositionally biased region" description="Basic and acidic residues" evidence="1">
    <location>
        <begin position="94"/>
        <end position="103"/>
    </location>
</feature>
<accession>A0A9W9V5E0</accession>
<evidence type="ECO:0000256" key="1">
    <source>
        <dbReference type="SAM" id="MobiDB-lite"/>
    </source>
</evidence>
<feature type="compositionally biased region" description="Basic and acidic residues" evidence="1">
    <location>
        <begin position="58"/>
        <end position="85"/>
    </location>
</feature>